<protein>
    <submittedName>
        <fullName evidence="1">Uncharacterized protein</fullName>
    </submittedName>
</protein>
<reference evidence="1" key="2">
    <citation type="journal article" date="2015" name="Data Brief">
        <title>Shoot transcriptome of the giant reed, Arundo donax.</title>
        <authorList>
            <person name="Barrero R.A."/>
            <person name="Guerrero F.D."/>
            <person name="Moolhuijzen P."/>
            <person name="Goolsby J.A."/>
            <person name="Tidwell J."/>
            <person name="Bellgard S.E."/>
            <person name="Bellgard M.I."/>
        </authorList>
    </citation>
    <scope>NUCLEOTIDE SEQUENCE</scope>
    <source>
        <tissue evidence="1">Shoot tissue taken approximately 20 cm above the soil surface</tissue>
    </source>
</reference>
<sequence>MAAFFDRFYQSTSPSCILDTSKGISSISPPLCLVFSLQCPF</sequence>
<evidence type="ECO:0000313" key="1">
    <source>
        <dbReference type="EMBL" id="JAD92125.1"/>
    </source>
</evidence>
<accession>A0A0A9E2N2</accession>
<name>A0A0A9E2N2_ARUDO</name>
<organism evidence="1">
    <name type="scientific">Arundo donax</name>
    <name type="common">Giant reed</name>
    <name type="synonym">Donax arundinaceus</name>
    <dbReference type="NCBI Taxonomy" id="35708"/>
    <lineage>
        <taxon>Eukaryota</taxon>
        <taxon>Viridiplantae</taxon>
        <taxon>Streptophyta</taxon>
        <taxon>Embryophyta</taxon>
        <taxon>Tracheophyta</taxon>
        <taxon>Spermatophyta</taxon>
        <taxon>Magnoliopsida</taxon>
        <taxon>Liliopsida</taxon>
        <taxon>Poales</taxon>
        <taxon>Poaceae</taxon>
        <taxon>PACMAD clade</taxon>
        <taxon>Arundinoideae</taxon>
        <taxon>Arundineae</taxon>
        <taxon>Arundo</taxon>
    </lineage>
</organism>
<proteinExistence type="predicted"/>
<dbReference type="AlphaFoldDB" id="A0A0A9E2N2"/>
<dbReference type="EMBL" id="GBRH01205770">
    <property type="protein sequence ID" value="JAD92125.1"/>
    <property type="molecule type" value="Transcribed_RNA"/>
</dbReference>
<reference evidence="1" key="1">
    <citation type="submission" date="2014-09" db="EMBL/GenBank/DDBJ databases">
        <authorList>
            <person name="Magalhaes I.L.F."/>
            <person name="Oliveira U."/>
            <person name="Santos F.R."/>
            <person name="Vidigal T.H.D.A."/>
            <person name="Brescovit A.D."/>
            <person name="Santos A.J."/>
        </authorList>
    </citation>
    <scope>NUCLEOTIDE SEQUENCE</scope>
    <source>
        <tissue evidence="1">Shoot tissue taken approximately 20 cm above the soil surface</tissue>
    </source>
</reference>